<dbReference type="EMBL" id="KE504158">
    <property type="protein sequence ID" value="EPS99271.1"/>
    <property type="molecule type" value="Genomic_DNA"/>
</dbReference>
<evidence type="ECO:0000313" key="2">
    <source>
        <dbReference type="Proteomes" id="UP000015241"/>
    </source>
</evidence>
<organism evidence="1 2">
    <name type="scientific">Fomitopsis schrenkii</name>
    <name type="common">Brown rot fungus</name>
    <dbReference type="NCBI Taxonomy" id="2126942"/>
    <lineage>
        <taxon>Eukaryota</taxon>
        <taxon>Fungi</taxon>
        <taxon>Dikarya</taxon>
        <taxon>Basidiomycota</taxon>
        <taxon>Agaricomycotina</taxon>
        <taxon>Agaricomycetes</taxon>
        <taxon>Polyporales</taxon>
        <taxon>Fomitopsis</taxon>
    </lineage>
</organism>
<dbReference type="HOGENOM" id="CLU_021108_2_0_1"/>
<name>S8E293_FOMSC</name>
<keyword evidence="2" id="KW-1185">Reference proteome</keyword>
<protein>
    <submittedName>
        <fullName evidence="1">Uncharacterized protein</fullName>
    </submittedName>
</protein>
<dbReference type="AlphaFoldDB" id="S8E293"/>
<dbReference type="Proteomes" id="UP000015241">
    <property type="component" value="Unassembled WGS sequence"/>
</dbReference>
<feature type="non-terminal residue" evidence="1">
    <location>
        <position position="169"/>
    </location>
</feature>
<dbReference type="InParanoid" id="S8E293"/>
<reference evidence="1 2" key="1">
    <citation type="journal article" date="2012" name="Science">
        <title>The Paleozoic origin of enzymatic lignin decomposition reconstructed from 31 fungal genomes.</title>
        <authorList>
            <person name="Floudas D."/>
            <person name="Binder M."/>
            <person name="Riley R."/>
            <person name="Barry K."/>
            <person name="Blanchette R.A."/>
            <person name="Henrissat B."/>
            <person name="Martinez A.T."/>
            <person name="Otillar R."/>
            <person name="Spatafora J.W."/>
            <person name="Yadav J.S."/>
            <person name="Aerts A."/>
            <person name="Benoit I."/>
            <person name="Boyd A."/>
            <person name="Carlson A."/>
            <person name="Copeland A."/>
            <person name="Coutinho P.M."/>
            <person name="de Vries R.P."/>
            <person name="Ferreira P."/>
            <person name="Findley K."/>
            <person name="Foster B."/>
            <person name="Gaskell J."/>
            <person name="Glotzer D."/>
            <person name="Gorecki P."/>
            <person name="Heitman J."/>
            <person name="Hesse C."/>
            <person name="Hori C."/>
            <person name="Igarashi K."/>
            <person name="Jurgens J.A."/>
            <person name="Kallen N."/>
            <person name="Kersten P."/>
            <person name="Kohler A."/>
            <person name="Kuees U."/>
            <person name="Kumar T.K.A."/>
            <person name="Kuo A."/>
            <person name="LaButti K."/>
            <person name="Larrondo L.F."/>
            <person name="Lindquist E."/>
            <person name="Ling A."/>
            <person name="Lombard V."/>
            <person name="Lucas S."/>
            <person name="Lundell T."/>
            <person name="Martin R."/>
            <person name="McLaughlin D.J."/>
            <person name="Morgenstern I."/>
            <person name="Morin E."/>
            <person name="Murat C."/>
            <person name="Nagy L.G."/>
            <person name="Nolan M."/>
            <person name="Ohm R.A."/>
            <person name="Patyshakuliyeva A."/>
            <person name="Rokas A."/>
            <person name="Ruiz-Duenas F.J."/>
            <person name="Sabat G."/>
            <person name="Salamov A."/>
            <person name="Samejima M."/>
            <person name="Schmutz J."/>
            <person name="Slot J.C."/>
            <person name="St John F."/>
            <person name="Stenlid J."/>
            <person name="Sun H."/>
            <person name="Sun S."/>
            <person name="Syed K."/>
            <person name="Tsang A."/>
            <person name="Wiebenga A."/>
            <person name="Young D."/>
            <person name="Pisabarro A."/>
            <person name="Eastwood D.C."/>
            <person name="Martin F."/>
            <person name="Cullen D."/>
            <person name="Grigoriev I.V."/>
            <person name="Hibbett D.S."/>
        </authorList>
    </citation>
    <scope>NUCLEOTIDE SEQUENCE</scope>
    <source>
        <strain evidence="2">FP-58527</strain>
    </source>
</reference>
<feature type="non-terminal residue" evidence="1">
    <location>
        <position position="1"/>
    </location>
</feature>
<gene>
    <name evidence="1" type="ORF">FOMPIDRAFT_35773</name>
</gene>
<evidence type="ECO:0000313" key="1">
    <source>
        <dbReference type="EMBL" id="EPS99271.1"/>
    </source>
</evidence>
<proteinExistence type="predicted"/>
<sequence length="169" mass="19063">VYAKELFKSGKGYPLWQPEATEDDVEVELGDVGYLDKGGFCRLFNACRERDDPLNNKPQHVPDGFVKFPADLSPKKTRGAVDAGPIYSKSVKKLRGKAEVGVYVSSISCGLAVVSCHHRHGGKMDFEFECAENQGAFVVVGSLAPREEFHQTRRMKLYMKKHIDSWYRY</sequence>
<dbReference type="OrthoDB" id="3222453at2759"/>
<dbReference type="STRING" id="743788.S8E293"/>
<accession>S8E293</accession>